<gene>
    <name evidence="2" type="ORF">CLF_109943</name>
</gene>
<accession>G7YK07</accession>
<evidence type="ECO:0000313" key="3">
    <source>
        <dbReference type="Proteomes" id="UP000008909"/>
    </source>
</evidence>
<reference key="2">
    <citation type="submission" date="2011-10" db="EMBL/GenBank/DDBJ databases">
        <title>The genome and transcriptome sequence of Clonorchis sinensis provide insights into the carcinogenic liver fluke.</title>
        <authorList>
            <person name="Wang X."/>
            <person name="Huang Y."/>
            <person name="Chen W."/>
            <person name="Liu H."/>
            <person name="Guo L."/>
            <person name="Chen Y."/>
            <person name="Luo F."/>
            <person name="Zhou W."/>
            <person name="Sun J."/>
            <person name="Mao Q."/>
            <person name="Liang P."/>
            <person name="Zhou C."/>
            <person name="Tian Y."/>
            <person name="Men J."/>
            <person name="Lv X."/>
            <person name="Huang L."/>
            <person name="Zhou J."/>
            <person name="Hu Y."/>
            <person name="Li R."/>
            <person name="Zhang F."/>
            <person name="Lei H."/>
            <person name="Li X."/>
            <person name="Hu X."/>
            <person name="Liang C."/>
            <person name="Xu J."/>
            <person name="Wu Z."/>
            <person name="Yu X."/>
        </authorList>
    </citation>
    <scope>NUCLEOTIDE SEQUENCE</scope>
    <source>
        <strain>Henan</strain>
    </source>
</reference>
<dbReference type="Proteomes" id="UP000008909">
    <property type="component" value="Unassembled WGS sequence"/>
</dbReference>
<sequence>MPTEGSTRGEILPGCSSLDKSSRDEKIGFEPHTLASQQPSHIKLDNKGLQTSLYPAKFPLLCEDTTKQLLSQTGCGIRFTIHKKNARSVCIAHLIPNPHVEFQERRTRRYRNEKETVIRKIPVSASGNLTTSNIKKTPVCLTAFIVRTLKRSGKQASPAHKSDSLDGEVCCASKTRIQDSPIIVKLTAPSSITRFRLHTYRDLKAIVAGYERAGLNSQGGRILAWLDRRCLATFVMGLASGMVMMSDCPIYSPPLAKKRLTQLTEESRGALTDSSMRNLGMLITFQYPLKCRLPVKRGPNFHNVVPTDFRYDTGYCLAFGLFPLTQFLGIECPEVRHVRIVRYVLSYTWVHTENSPKVSEHKVVVGKDANSPQSYWNFRSNARRSSRPWCSDGG</sequence>
<protein>
    <submittedName>
        <fullName evidence="2">Uncharacterized protein</fullName>
    </submittedName>
</protein>
<evidence type="ECO:0000256" key="1">
    <source>
        <dbReference type="SAM" id="MobiDB-lite"/>
    </source>
</evidence>
<evidence type="ECO:0000313" key="2">
    <source>
        <dbReference type="EMBL" id="GAA53289.1"/>
    </source>
</evidence>
<keyword evidence="3" id="KW-1185">Reference proteome</keyword>
<name>G7YK07_CLOSI</name>
<dbReference type="AlphaFoldDB" id="G7YK07"/>
<feature type="region of interest" description="Disordered" evidence="1">
    <location>
        <begin position="1"/>
        <end position="23"/>
    </location>
</feature>
<reference evidence="2" key="1">
    <citation type="journal article" date="2011" name="Genome Biol.">
        <title>The draft genome of the carcinogenic human liver fluke Clonorchis sinensis.</title>
        <authorList>
            <person name="Wang X."/>
            <person name="Chen W."/>
            <person name="Huang Y."/>
            <person name="Sun J."/>
            <person name="Men J."/>
            <person name="Liu H."/>
            <person name="Luo F."/>
            <person name="Guo L."/>
            <person name="Lv X."/>
            <person name="Deng C."/>
            <person name="Zhou C."/>
            <person name="Fan Y."/>
            <person name="Li X."/>
            <person name="Huang L."/>
            <person name="Hu Y."/>
            <person name="Liang C."/>
            <person name="Hu X."/>
            <person name="Xu J."/>
            <person name="Yu X."/>
        </authorList>
    </citation>
    <scope>NUCLEOTIDE SEQUENCE [LARGE SCALE GENOMIC DNA]</scope>
    <source>
        <strain evidence="2">Henan</strain>
    </source>
</reference>
<dbReference type="EMBL" id="DF143462">
    <property type="protein sequence ID" value="GAA53289.1"/>
    <property type="molecule type" value="Genomic_DNA"/>
</dbReference>
<organism evidence="2 3">
    <name type="scientific">Clonorchis sinensis</name>
    <name type="common">Chinese liver fluke</name>
    <dbReference type="NCBI Taxonomy" id="79923"/>
    <lineage>
        <taxon>Eukaryota</taxon>
        <taxon>Metazoa</taxon>
        <taxon>Spiralia</taxon>
        <taxon>Lophotrochozoa</taxon>
        <taxon>Platyhelminthes</taxon>
        <taxon>Trematoda</taxon>
        <taxon>Digenea</taxon>
        <taxon>Opisthorchiida</taxon>
        <taxon>Opisthorchiata</taxon>
        <taxon>Opisthorchiidae</taxon>
        <taxon>Clonorchis</taxon>
    </lineage>
</organism>
<proteinExistence type="predicted"/>